<keyword evidence="1" id="KW-0812">Transmembrane</keyword>
<evidence type="ECO:0000256" key="1">
    <source>
        <dbReference type="SAM" id="Phobius"/>
    </source>
</evidence>
<proteinExistence type="predicted"/>
<dbReference type="RefSeq" id="WP_147661692.1">
    <property type="nucleotide sequence ID" value="NZ_CP042905.2"/>
</dbReference>
<keyword evidence="3" id="KW-1185">Reference proteome</keyword>
<name>A0A5B9D6H8_9ARCH</name>
<dbReference type="EMBL" id="CP042905">
    <property type="protein sequence ID" value="QEE14748.1"/>
    <property type="molecule type" value="Genomic_DNA"/>
</dbReference>
<keyword evidence="1" id="KW-1133">Transmembrane helix</keyword>
<reference evidence="2 3" key="1">
    <citation type="journal article" date="2020" name="Nature">
        <title>Isolation of an archaeon at the prokaryote-eukaryote interface.</title>
        <authorList>
            <person name="Imachi H."/>
            <person name="Nobu M.K."/>
            <person name="Nakahara N."/>
            <person name="Morono Y."/>
            <person name="Ogawara M."/>
            <person name="Takaki Y."/>
            <person name="Takano Y."/>
            <person name="Uematsu K."/>
            <person name="Ikuta T."/>
            <person name="Ito M."/>
            <person name="Matsui Y."/>
            <person name="Miyazaki M."/>
            <person name="Murata K."/>
            <person name="Saito Y."/>
            <person name="Sakai S."/>
            <person name="Song C."/>
            <person name="Tasumi E."/>
            <person name="Yamanaka Y."/>
            <person name="Yamaguchi T."/>
            <person name="Kamagata Y."/>
            <person name="Tamaki H."/>
            <person name="Takai K."/>
        </authorList>
    </citation>
    <scope>NUCLEOTIDE SEQUENCE [LARGE SCALE GENOMIC DNA]</scope>
    <source>
        <strain evidence="2 3">MK-D1</strain>
    </source>
</reference>
<dbReference type="GeneID" id="41328568"/>
<organism evidence="2 3">
    <name type="scientific">Promethearchaeum syntrophicum</name>
    <dbReference type="NCBI Taxonomy" id="2594042"/>
    <lineage>
        <taxon>Archaea</taxon>
        <taxon>Promethearchaeati</taxon>
        <taxon>Promethearchaeota</taxon>
        <taxon>Promethearchaeia</taxon>
        <taxon>Promethearchaeales</taxon>
        <taxon>Promethearchaeaceae</taxon>
        <taxon>Promethearchaeum</taxon>
    </lineage>
</organism>
<feature type="transmembrane region" description="Helical" evidence="1">
    <location>
        <begin position="91"/>
        <end position="108"/>
    </location>
</feature>
<sequence length="198" mass="21939">MNTISIENISDPNFDQAKYEKKLQDSRSAVVGTLTGLAIVTIVMVAVGHGAWWSIIPILAVGYGFIDQVVEYRLRKRYASKKEIDAIKAPMGAWFGFILVSFIMTSIFGSFFYWIALIVEVAVFSGGVYTTMDYVNAKKRNFQKRGEQTESADTGSYQEQLSPEPNIVKSNVHELFCATCGNSISSSSEYCPSCGDHI</sequence>
<evidence type="ECO:0000313" key="3">
    <source>
        <dbReference type="Proteomes" id="UP000321408"/>
    </source>
</evidence>
<reference evidence="2 3" key="2">
    <citation type="journal article" date="2024" name="Int. J. Syst. Evol. Microbiol.">
        <title>Promethearchaeum syntrophicum gen. nov., sp. nov., an anaerobic, obligately syntrophic archaeon, the first isolate of the lineage 'Asgard' archaea, and proposal of the new archaeal phylum Promethearchaeota phyl. nov. and kingdom Promethearchaeati regn. nov.</title>
        <authorList>
            <person name="Imachi H."/>
            <person name="Nobu M.K."/>
            <person name="Kato S."/>
            <person name="Takaki Y."/>
            <person name="Miyazaki M."/>
            <person name="Miyata M."/>
            <person name="Ogawara M."/>
            <person name="Saito Y."/>
            <person name="Sakai S."/>
            <person name="Tahara Y.O."/>
            <person name="Takano Y."/>
            <person name="Tasumi E."/>
            <person name="Uematsu K."/>
            <person name="Yoshimura T."/>
            <person name="Itoh T."/>
            <person name="Ohkuma M."/>
            <person name="Takai K."/>
        </authorList>
    </citation>
    <scope>NUCLEOTIDE SEQUENCE [LARGE SCALE GENOMIC DNA]</scope>
    <source>
        <strain evidence="2 3">MK-D1</strain>
    </source>
</reference>
<feature type="transmembrane region" description="Helical" evidence="1">
    <location>
        <begin position="114"/>
        <end position="135"/>
    </location>
</feature>
<feature type="transmembrane region" description="Helical" evidence="1">
    <location>
        <begin position="28"/>
        <end position="46"/>
    </location>
</feature>
<dbReference type="Proteomes" id="UP000321408">
    <property type="component" value="Chromosome"/>
</dbReference>
<gene>
    <name evidence="2" type="ORF">DSAG12_00563</name>
</gene>
<accession>A0A5B9D6H8</accession>
<dbReference type="AlphaFoldDB" id="A0A5B9D6H8"/>
<evidence type="ECO:0008006" key="4">
    <source>
        <dbReference type="Google" id="ProtNLM"/>
    </source>
</evidence>
<evidence type="ECO:0000313" key="2">
    <source>
        <dbReference type="EMBL" id="QEE14748.1"/>
    </source>
</evidence>
<feature type="transmembrane region" description="Helical" evidence="1">
    <location>
        <begin position="52"/>
        <end position="70"/>
    </location>
</feature>
<keyword evidence="1" id="KW-0472">Membrane</keyword>
<protein>
    <recommendedName>
        <fullName evidence="4">Zinc-ribbon domain-containing protein</fullName>
    </recommendedName>
</protein>
<dbReference type="KEGG" id="psyt:DSAG12_00563"/>